<proteinExistence type="predicted"/>
<name>A0ACB9Y7K0_PLABR</name>
<reference evidence="1" key="1">
    <citation type="submission" date="2022-06" db="EMBL/GenBank/DDBJ databases">
        <title>The First Complete Genome of the Simian Malaria Parasite Plasmodium brasilianum.</title>
        <authorList>
            <person name="Bajic M."/>
            <person name="Ravishankar S."/>
        </authorList>
    </citation>
    <scope>NUCLEOTIDE SEQUENCE</scope>
    <source>
        <strain evidence="1">Bolivian I</strain>
    </source>
</reference>
<dbReference type="Proteomes" id="UP001056978">
    <property type="component" value="Chromosome 11"/>
</dbReference>
<accession>A0ACB9Y7K0</accession>
<dbReference type="EMBL" id="CM043779">
    <property type="protein sequence ID" value="KAI4837050.1"/>
    <property type="molecule type" value="Genomic_DNA"/>
</dbReference>
<keyword evidence="2" id="KW-1185">Reference proteome</keyword>
<evidence type="ECO:0000313" key="1">
    <source>
        <dbReference type="EMBL" id="KAI4837050.1"/>
    </source>
</evidence>
<comment type="caution">
    <text evidence="1">The sequence shown here is derived from an EMBL/GenBank/DDBJ whole genome shotgun (WGS) entry which is preliminary data.</text>
</comment>
<gene>
    <name evidence="1" type="ORF">MKS88_003517</name>
</gene>
<organism evidence="1 2">
    <name type="scientific">Plasmodium brasilianum</name>
    <dbReference type="NCBI Taxonomy" id="5824"/>
    <lineage>
        <taxon>Eukaryota</taxon>
        <taxon>Sar</taxon>
        <taxon>Alveolata</taxon>
        <taxon>Apicomplexa</taxon>
        <taxon>Aconoidasida</taxon>
        <taxon>Haemosporida</taxon>
        <taxon>Plasmodiidae</taxon>
        <taxon>Plasmodium</taxon>
        <taxon>Plasmodium (Plasmodium)</taxon>
    </lineage>
</organism>
<protein>
    <submittedName>
        <fullName evidence="1">Uncharacterized protein</fullName>
    </submittedName>
</protein>
<sequence length="232" mass="27747">MDTEWASKILSQLLIKEKCLKEKYVYNLLNKFGDVNQIIQHMNEKLEVLGFIVNNELIKGEEYLILNCGKLKRPENNTSVDVAFNIKEEYLFNSHFKKNEISLYYLIIDYIVNNNKYLKIDCDETSYESLCLKLNIKNTNVQKSIRKNLKEEKMKKKKKKERKKKKKKRKKKEKKRTKQGKNFKRKQKNSNSYMSLDKLIAYNWLKFEDGQLAPGLRFFTVHSVYLHVHNAH</sequence>
<evidence type="ECO:0000313" key="2">
    <source>
        <dbReference type="Proteomes" id="UP001056978"/>
    </source>
</evidence>